<keyword evidence="1" id="KW-0812">Transmembrane</keyword>
<dbReference type="EMBL" id="JAENIG010000012">
    <property type="protein sequence ID" value="MBK1856372.1"/>
    <property type="molecule type" value="Genomic_DNA"/>
</dbReference>
<accession>A0AAE2SFF1</accession>
<dbReference type="AlphaFoldDB" id="A0AAE2SFF1"/>
<dbReference type="RefSeq" id="WP_309490993.1">
    <property type="nucleotide sequence ID" value="NZ_JAENIG010000012.1"/>
</dbReference>
<name>A0AAE2SFF1_9BACT</name>
<dbReference type="Proteomes" id="UP000634206">
    <property type="component" value="Unassembled WGS sequence"/>
</dbReference>
<feature type="transmembrane region" description="Helical" evidence="1">
    <location>
        <begin position="56"/>
        <end position="79"/>
    </location>
</feature>
<evidence type="ECO:0000313" key="2">
    <source>
        <dbReference type="EMBL" id="MBK1856372.1"/>
    </source>
</evidence>
<reference evidence="2" key="1">
    <citation type="submission" date="2021-01" db="EMBL/GenBank/DDBJ databases">
        <title>Modified the classification status of verrucomicrobia.</title>
        <authorList>
            <person name="Feng X."/>
        </authorList>
    </citation>
    <scope>NUCLEOTIDE SEQUENCE</scope>
    <source>
        <strain evidence="2">5K15</strain>
    </source>
</reference>
<gene>
    <name evidence="2" type="ORF">JIN83_15470</name>
</gene>
<keyword evidence="3" id="KW-1185">Reference proteome</keyword>
<comment type="caution">
    <text evidence="2">The sequence shown here is derived from an EMBL/GenBank/DDBJ whole genome shotgun (WGS) entry which is preliminary data.</text>
</comment>
<evidence type="ECO:0008006" key="4">
    <source>
        <dbReference type="Google" id="ProtNLM"/>
    </source>
</evidence>
<feature type="transmembrane region" description="Helical" evidence="1">
    <location>
        <begin position="85"/>
        <end position="110"/>
    </location>
</feature>
<keyword evidence="1" id="KW-1133">Transmembrane helix</keyword>
<sequence>MLYWISCILGIFGVDSLEIDLDADVDLDADLDGDGSNVPSPIAAALRFVNAADVPLMAVLSLLAVFMWVVSMMANYYLNPEHQDWLLLVIFFSSFLVSVILVKMATAPLVPIFRKMKELEKAEPAVGGTAIVTSVEVTGKYGQAEQKRSSGAPATLTCITNEESPIPRGTEVAVISYDKSRGIYTVRTL</sequence>
<protein>
    <recommendedName>
        <fullName evidence="4">DUF1449 domain-containing protein</fullName>
    </recommendedName>
</protein>
<keyword evidence="1" id="KW-0472">Membrane</keyword>
<proteinExistence type="predicted"/>
<evidence type="ECO:0000313" key="3">
    <source>
        <dbReference type="Proteomes" id="UP000634206"/>
    </source>
</evidence>
<evidence type="ECO:0000256" key="1">
    <source>
        <dbReference type="SAM" id="Phobius"/>
    </source>
</evidence>
<organism evidence="2 3">
    <name type="scientific">Oceaniferula flava</name>
    <dbReference type="NCBI Taxonomy" id="2800421"/>
    <lineage>
        <taxon>Bacteria</taxon>
        <taxon>Pseudomonadati</taxon>
        <taxon>Verrucomicrobiota</taxon>
        <taxon>Verrucomicrobiia</taxon>
        <taxon>Verrucomicrobiales</taxon>
        <taxon>Verrucomicrobiaceae</taxon>
        <taxon>Oceaniferula</taxon>
    </lineage>
</organism>